<organism evidence="1">
    <name type="scientific">Cladocopium goreaui</name>
    <dbReference type="NCBI Taxonomy" id="2562237"/>
    <lineage>
        <taxon>Eukaryota</taxon>
        <taxon>Sar</taxon>
        <taxon>Alveolata</taxon>
        <taxon>Dinophyceae</taxon>
        <taxon>Suessiales</taxon>
        <taxon>Symbiodiniaceae</taxon>
        <taxon>Cladocopium</taxon>
    </lineage>
</organism>
<accession>A0A9P1G8B1</accession>
<dbReference type="SUPFAM" id="SSF52540">
    <property type="entry name" value="P-loop containing nucleoside triphosphate hydrolases"/>
    <property type="match status" value="1"/>
</dbReference>
<dbReference type="EMBL" id="CAMXCT020003267">
    <property type="protein sequence ID" value="CAL1156791.1"/>
    <property type="molecule type" value="Genomic_DNA"/>
</dbReference>
<dbReference type="EMBL" id="CAMXCT010003267">
    <property type="protein sequence ID" value="CAI4003416.1"/>
    <property type="molecule type" value="Genomic_DNA"/>
</dbReference>
<evidence type="ECO:0000313" key="2">
    <source>
        <dbReference type="EMBL" id="CAL4790728.1"/>
    </source>
</evidence>
<keyword evidence="3" id="KW-1185">Reference proteome</keyword>
<name>A0A9P1G8B1_9DINO</name>
<sequence length="286" mass="32976">MEQSLKSEEPGRVHLHVFMEFGQAVDWTSLRCVVFMGVRPDAAPCTARGPRLRQALDHGHFYVYANKVGTLRVETSGYIPWEDYPVKGWYRVRIGFMGRQRQVDCVREHERKLAFQAQQRQVADALALLMRPFRPEVLSRLQPWVSQYQSVQLRYKFLVLRGGSQTGKSTLAKSLGHLFGWRRPFVQTVQSAEAPDLKAYSPEEHGYILFDNVNHMDFILNERALFQANNDLHTLGASRTGIYSYSVWLFRCPLVVIVDLSAVWEGSEPWLADNMFELFLDGPCYL</sequence>
<dbReference type="Proteomes" id="UP001152797">
    <property type="component" value="Unassembled WGS sequence"/>
</dbReference>
<gene>
    <name evidence="1" type="ORF">C1SCF055_LOCUS29287</name>
</gene>
<evidence type="ECO:0000313" key="3">
    <source>
        <dbReference type="Proteomes" id="UP001152797"/>
    </source>
</evidence>
<reference evidence="1" key="1">
    <citation type="submission" date="2022-10" db="EMBL/GenBank/DDBJ databases">
        <authorList>
            <person name="Chen Y."/>
            <person name="Dougan E. K."/>
            <person name="Chan C."/>
            <person name="Rhodes N."/>
            <person name="Thang M."/>
        </authorList>
    </citation>
    <scope>NUCLEOTIDE SEQUENCE</scope>
</reference>
<reference evidence="2 3" key="2">
    <citation type="submission" date="2024-05" db="EMBL/GenBank/DDBJ databases">
        <authorList>
            <person name="Chen Y."/>
            <person name="Shah S."/>
            <person name="Dougan E. K."/>
            <person name="Thang M."/>
            <person name="Chan C."/>
        </authorList>
    </citation>
    <scope>NUCLEOTIDE SEQUENCE [LARGE SCALE GENOMIC DNA]</scope>
</reference>
<dbReference type="InterPro" id="IPR027417">
    <property type="entry name" value="P-loop_NTPase"/>
</dbReference>
<dbReference type="AlphaFoldDB" id="A0A9P1G8B1"/>
<evidence type="ECO:0000313" key="1">
    <source>
        <dbReference type="EMBL" id="CAI4003416.1"/>
    </source>
</evidence>
<comment type="caution">
    <text evidence="1">The sequence shown here is derived from an EMBL/GenBank/DDBJ whole genome shotgun (WGS) entry which is preliminary data.</text>
</comment>
<protein>
    <submittedName>
        <fullName evidence="1">Uncharacterized protein</fullName>
    </submittedName>
</protein>
<proteinExistence type="predicted"/>
<dbReference type="EMBL" id="CAMXCT030003267">
    <property type="protein sequence ID" value="CAL4790728.1"/>
    <property type="molecule type" value="Genomic_DNA"/>
</dbReference>
<dbReference type="OrthoDB" id="420859at2759"/>